<dbReference type="Proteomes" id="UP001188597">
    <property type="component" value="Unassembled WGS sequence"/>
</dbReference>
<comment type="caution">
    <text evidence="1">The sequence shown here is derived from an EMBL/GenBank/DDBJ whole genome shotgun (WGS) entry which is preliminary data.</text>
</comment>
<organism evidence="1 2">
    <name type="scientific">Escallonia herrerae</name>
    <dbReference type="NCBI Taxonomy" id="1293975"/>
    <lineage>
        <taxon>Eukaryota</taxon>
        <taxon>Viridiplantae</taxon>
        <taxon>Streptophyta</taxon>
        <taxon>Embryophyta</taxon>
        <taxon>Tracheophyta</taxon>
        <taxon>Spermatophyta</taxon>
        <taxon>Magnoliopsida</taxon>
        <taxon>eudicotyledons</taxon>
        <taxon>Gunneridae</taxon>
        <taxon>Pentapetalae</taxon>
        <taxon>asterids</taxon>
        <taxon>campanulids</taxon>
        <taxon>Escalloniales</taxon>
        <taxon>Escalloniaceae</taxon>
        <taxon>Escallonia</taxon>
    </lineage>
</organism>
<dbReference type="AlphaFoldDB" id="A0AA88VH37"/>
<sequence>MVFNATIEDEEKHEEAHISCLKLLCSLYTKPEAHNVVDEGTNYDDGDKSLEAIKGILEESKDAKPHELPKKLPKIREVDHKFKLVPWTVATCQGNIA</sequence>
<gene>
    <name evidence="1" type="ORF">RJ639_014576</name>
</gene>
<keyword evidence="2" id="KW-1185">Reference proteome</keyword>
<protein>
    <submittedName>
        <fullName evidence="1">Uncharacterized protein</fullName>
    </submittedName>
</protein>
<evidence type="ECO:0000313" key="2">
    <source>
        <dbReference type="Proteomes" id="UP001188597"/>
    </source>
</evidence>
<dbReference type="EMBL" id="JAVXUP010001738">
    <property type="protein sequence ID" value="KAK3008577.1"/>
    <property type="molecule type" value="Genomic_DNA"/>
</dbReference>
<proteinExistence type="predicted"/>
<name>A0AA88VH37_9ASTE</name>
<reference evidence="1" key="1">
    <citation type="submission" date="2022-12" db="EMBL/GenBank/DDBJ databases">
        <title>Draft genome assemblies for two species of Escallonia (Escalloniales).</title>
        <authorList>
            <person name="Chanderbali A."/>
            <person name="Dervinis C."/>
            <person name="Anghel I."/>
            <person name="Soltis D."/>
            <person name="Soltis P."/>
            <person name="Zapata F."/>
        </authorList>
    </citation>
    <scope>NUCLEOTIDE SEQUENCE</scope>
    <source>
        <strain evidence="1">UCBG64.0493</strain>
        <tissue evidence="1">Leaf</tissue>
    </source>
</reference>
<accession>A0AA88VH37</accession>
<evidence type="ECO:0000313" key="1">
    <source>
        <dbReference type="EMBL" id="KAK3008577.1"/>
    </source>
</evidence>